<accession>A0AA38I3K5</accession>
<reference evidence="1" key="1">
    <citation type="journal article" date="2023" name="G3 (Bethesda)">
        <title>Whole genome assemblies of Zophobas morio and Tenebrio molitor.</title>
        <authorList>
            <person name="Kaur S."/>
            <person name="Stinson S.A."/>
            <person name="diCenzo G.C."/>
        </authorList>
    </citation>
    <scope>NUCLEOTIDE SEQUENCE</scope>
    <source>
        <strain evidence="1">QUZm001</strain>
    </source>
</reference>
<dbReference type="EMBL" id="JALNTZ010000006">
    <property type="protein sequence ID" value="KAJ3647576.1"/>
    <property type="molecule type" value="Genomic_DNA"/>
</dbReference>
<evidence type="ECO:0000313" key="2">
    <source>
        <dbReference type="Proteomes" id="UP001168821"/>
    </source>
</evidence>
<gene>
    <name evidence="1" type="ORF">Zmor_019447</name>
</gene>
<evidence type="ECO:0000313" key="1">
    <source>
        <dbReference type="EMBL" id="KAJ3647576.1"/>
    </source>
</evidence>
<organism evidence="1 2">
    <name type="scientific">Zophobas morio</name>
    <dbReference type="NCBI Taxonomy" id="2755281"/>
    <lineage>
        <taxon>Eukaryota</taxon>
        <taxon>Metazoa</taxon>
        <taxon>Ecdysozoa</taxon>
        <taxon>Arthropoda</taxon>
        <taxon>Hexapoda</taxon>
        <taxon>Insecta</taxon>
        <taxon>Pterygota</taxon>
        <taxon>Neoptera</taxon>
        <taxon>Endopterygota</taxon>
        <taxon>Coleoptera</taxon>
        <taxon>Polyphaga</taxon>
        <taxon>Cucujiformia</taxon>
        <taxon>Tenebrionidae</taxon>
        <taxon>Zophobas</taxon>
    </lineage>
</organism>
<proteinExistence type="predicted"/>
<protein>
    <submittedName>
        <fullName evidence="1">Uncharacterized protein</fullName>
    </submittedName>
</protein>
<dbReference type="Proteomes" id="UP001168821">
    <property type="component" value="Unassembled WGS sequence"/>
</dbReference>
<keyword evidence="2" id="KW-1185">Reference proteome</keyword>
<sequence length="91" mass="10478">MTLCCEACRQWRNEGFSAGGTGFCITTFRCCQEWRQNCRPANFNCARARPWNSPHMTRDICSCLISASPMLPLRRQLFNNHQATSRHRAVP</sequence>
<comment type="caution">
    <text evidence="1">The sequence shown here is derived from an EMBL/GenBank/DDBJ whole genome shotgun (WGS) entry which is preliminary data.</text>
</comment>
<dbReference type="AlphaFoldDB" id="A0AA38I3K5"/>
<name>A0AA38I3K5_9CUCU</name>